<keyword evidence="1" id="KW-0378">Hydrolase</keyword>
<dbReference type="SMART" id="SM00642">
    <property type="entry name" value="Aamy"/>
    <property type="match status" value="1"/>
</dbReference>
<evidence type="ECO:0000313" key="5">
    <source>
        <dbReference type="Proteomes" id="UP000601223"/>
    </source>
</evidence>
<organism evidence="4 5">
    <name type="scientific">Catellatospora bangladeshensis</name>
    <dbReference type="NCBI Taxonomy" id="310355"/>
    <lineage>
        <taxon>Bacteria</taxon>
        <taxon>Bacillati</taxon>
        <taxon>Actinomycetota</taxon>
        <taxon>Actinomycetes</taxon>
        <taxon>Micromonosporales</taxon>
        <taxon>Micromonosporaceae</taxon>
        <taxon>Catellatospora</taxon>
    </lineage>
</organism>
<dbReference type="Gene3D" id="3.90.400.10">
    <property type="entry name" value="Oligo-1,6-glucosidase, Domain 2"/>
    <property type="match status" value="1"/>
</dbReference>
<gene>
    <name evidence="4" type="ORF">Cba03nite_22560</name>
</gene>
<feature type="domain" description="Glycosyl hydrolase family 13 catalytic" evidence="3">
    <location>
        <begin position="119"/>
        <end position="499"/>
    </location>
</feature>
<evidence type="ECO:0000259" key="3">
    <source>
        <dbReference type="SMART" id="SM00642"/>
    </source>
</evidence>
<dbReference type="PANTHER" id="PTHR10357:SF210">
    <property type="entry name" value="MALTODEXTRIN GLUCOSIDASE"/>
    <property type="match status" value="1"/>
</dbReference>
<dbReference type="CDD" id="cd11338">
    <property type="entry name" value="AmyAc_CMD"/>
    <property type="match status" value="1"/>
</dbReference>
<dbReference type="Pfam" id="PF00128">
    <property type="entry name" value="Alpha-amylase"/>
    <property type="match status" value="2"/>
</dbReference>
<name>A0A8J3NH55_9ACTN</name>
<dbReference type="EMBL" id="BONF01000011">
    <property type="protein sequence ID" value="GIF80907.1"/>
    <property type="molecule type" value="Genomic_DNA"/>
</dbReference>
<evidence type="ECO:0000313" key="4">
    <source>
        <dbReference type="EMBL" id="GIF80907.1"/>
    </source>
</evidence>
<evidence type="ECO:0000256" key="1">
    <source>
        <dbReference type="ARBA" id="ARBA00022801"/>
    </source>
</evidence>
<keyword evidence="5" id="KW-1185">Reference proteome</keyword>
<dbReference type="CDD" id="cd02857">
    <property type="entry name" value="E_set_CDase_PDE_N"/>
    <property type="match status" value="1"/>
</dbReference>
<dbReference type="SUPFAM" id="SSF51445">
    <property type="entry name" value="(Trans)glycosidases"/>
    <property type="match status" value="1"/>
</dbReference>
<dbReference type="InterPro" id="IPR017853">
    <property type="entry name" value="GH"/>
</dbReference>
<accession>A0A8J3NH55</accession>
<dbReference type="Proteomes" id="UP000601223">
    <property type="component" value="Unassembled WGS sequence"/>
</dbReference>
<reference evidence="4 5" key="1">
    <citation type="submission" date="2021-01" db="EMBL/GenBank/DDBJ databases">
        <title>Whole genome shotgun sequence of Catellatospora bangladeshensis NBRC 107357.</title>
        <authorList>
            <person name="Komaki H."/>
            <person name="Tamura T."/>
        </authorList>
    </citation>
    <scope>NUCLEOTIDE SEQUENCE [LARGE SCALE GENOMIC DNA]</scope>
    <source>
        <strain evidence="4 5">NBRC 107357</strain>
    </source>
</reference>
<keyword evidence="2" id="KW-0326">Glycosidase</keyword>
<dbReference type="InterPro" id="IPR045857">
    <property type="entry name" value="O16G_dom_2"/>
</dbReference>
<evidence type="ECO:0000256" key="2">
    <source>
        <dbReference type="ARBA" id="ARBA00023295"/>
    </source>
</evidence>
<dbReference type="RefSeq" id="WP_308442751.1">
    <property type="nucleotide sequence ID" value="NZ_BONF01000011.1"/>
</dbReference>
<comment type="caution">
    <text evidence="4">The sequence shown here is derived from an EMBL/GenBank/DDBJ whole genome shotgun (WGS) entry which is preliminary data.</text>
</comment>
<proteinExistence type="predicted"/>
<dbReference type="InterPro" id="IPR006047">
    <property type="entry name" value="GH13_cat_dom"/>
</dbReference>
<dbReference type="GO" id="GO:0004553">
    <property type="term" value="F:hydrolase activity, hydrolyzing O-glycosyl compounds"/>
    <property type="evidence" value="ECO:0007669"/>
    <property type="project" value="InterPro"/>
</dbReference>
<dbReference type="GO" id="GO:0005975">
    <property type="term" value="P:carbohydrate metabolic process"/>
    <property type="evidence" value="ECO:0007669"/>
    <property type="project" value="InterPro"/>
</dbReference>
<dbReference type="Gene3D" id="3.20.20.80">
    <property type="entry name" value="Glycosidases"/>
    <property type="match status" value="1"/>
</dbReference>
<sequence length="587" mass="64727">MPHHDGTMVSTLTPALGETVTVFVRVPAGAPARRVHVRYTPDGEPHFAPAVVDRTTPDATWWRAEVLVRNPVTNYRFLVDDRWLNGLGVTGHDVPDDLDFRLVAYDPPPAWSRDAVVYQIFPDRFARSGRDLPPAPDWAVPCDWDTPVDTGQALVQRQWYGGDLDGIAGRLDHLERLGVNTVYLTPIFPARSNHRYDAAAFDRVDPLLGGDAALARLAGAVHTRGWRIVGDVTTNHTGDAHPWFTAAVSDVDAAERAMYYFHASGDYESWMGVKTLPKLNWASPVLRERLAEVVRAWRRPPYGLDGWRVDVANMTGRCGADAYTHKVAAFLRAAAGDGLFVAEHAHDHTGDLDRDGWQGTMNYAGFLRPLWTWLRGDDLDLPHFLGVPGGVPRRDGVAALATMRAFAARVSWRALTHSWTLLGSHDTARIRTVVGDPYRQEVAAGLLMTMPGTPMVFAGDEIGLRGVDGEDSRTPMPWHRADGWDHATFARYRALVALRRDTPALRHGGLRWVHADADALAFVRETERESVLVLARRATGTPVQLTGVPGGSNVYGGAADLRPDTTGTVTLPADGPSFQVWHHSHER</sequence>
<dbReference type="InterPro" id="IPR004185">
    <property type="entry name" value="Glyco_hydro_13_lg-like_dom"/>
</dbReference>
<protein>
    <submittedName>
        <fullName evidence="4">Alpha-glycosidase</fullName>
    </submittedName>
</protein>
<dbReference type="AlphaFoldDB" id="A0A8J3NH55"/>
<dbReference type="PANTHER" id="PTHR10357">
    <property type="entry name" value="ALPHA-AMYLASE FAMILY MEMBER"/>
    <property type="match status" value="1"/>
</dbReference>